<dbReference type="HOGENOM" id="CLU_1330553_0_0_10"/>
<proteinExistence type="predicted"/>
<evidence type="ECO:0000256" key="1">
    <source>
        <dbReference type="PROSITE-ProRule" id="PRU00339"/>
    </source>
</evidence>
<dbReference type="EMBL" id="AANC01000003">
    <property type="protein sequence ID" value="EAQ49918.1"/>
    <property type="molecule type" value="Genomic_DNA"/>
</dbReference>
<dbReference type="OrthoDB" id="1454797at2"/>
<keyword evidence="1" id="KW-0802">TPR repeat</keyword>
<dbReference type="Proteomes" id="UP000001601">
    <property type="component" value="Unassembled WGS sequence"/>
</dbReference>
<reference evidence="3 4" key="1">
    <citation type="journal article" date="2007" name="Nature">
        <title>Light stimulates growth of proteorhodopsin-containing marine Flavobacteria.</title>
        <authorList>
            <person name="Gomez-Consarnau L."/>
            <person name="Gonzalez J.M."/>
            <person name="Coll-Llado M."/>
            <person name="Gourdon P."/>
            <person name="Pascher T."/>
            <person name="Neutze R."/>
            <person name="Pedros-Alio C."/>
            <person name="Pinhassi J."/>
        </authorList>
    </citation>
    <scope>NUCLEOTIDE SEQUENCE [LARGE SCALE GENOMIC DNA]</scope>
    <source>
        <strain evidence="3 4">MED217</strain>
    </source>
</reference>
<feature type="repeat" description="TPR" evidence="1">
    <location>
        <begin position="117"/>
        <end position="150"/>
    </location>
</feature>
<keyword evidence="2" id="KW-0812">Transmembrane</keyword>
<dbReference type="RefSeq" id="WP_009778829.1">
    <property type="nucleotide sequence ID" value="NZ_CH672395.1"/>
</dbReference>
<feature type="transmembrane region" description="Helical" evidence="2">
    <location>
        <begin position="74"/>
        <end position="95"/>
    </location>
</feature>
<organism evidence="3 4">
    <name type="scientific">Leeuwenhoekiella blandensis (strain CECT 7118 / CCUG 51940 / KCTC 22103 / MED217)</name>
    <name type="common">Flavobacterium sp. (strain MED217)</name>
    <dbReference type="NCBI Taxonomy" id="398720"/>
    <lineage>
        <taxon>Bacteria</taxon>
        <taxon>Pseudomonadati</taxon>
        <taxon>Bacteroidota</taxon>
        <taxon>Flavobacteriia</taxon>
        <taxon>Flavobacteriales</taxon>
        <taxon>Flavobacteriaceae</taxon>
        <taxon>Leeuwenhoekiella</taxon>
    </lineage>
</organism>
<protein>
    <submittedName>
        <fullName evidence="3">Uncharacterized protein</fullName>
    </submittedName>
</protein>
<comment type="caution">
    <text evidence="3">The sequence shown here is derived from an EMBL/GenBank/DDBJ whole genome shotgun (WGS) entry which is preliminary data.</text>
</comment>
<dbReference type="AlphaFoldDB" id="A3XKK2"/>
<dbReference type="STRING" id="398720.MED217_02170"/>
<name>A3XKK2_LEEBM</name>
<keyword evidence="2" id="KW-1133">Transmembrane helix</keyword>
<dbReference type="Gene3D" id="1.25.40.10">
    <property type="entry name" value="Tetratricopeptide repeat domain"/>
    <property type="match status" value="1"/>
</dbReference>
<accession>A3XKK2</accession>
<dbReference type="InterPro" id="IPR019734">
    <property type="entry name" value="TPR_rpt"/>
</dbReference>
<sequence>MGGEGSMKAMIDSLRNNRKLLRNKSRFTKERSFLNLKETYLKGASGKPRFKPYSKEAIKKIKAGFQRKHKQEKVLFAFLGLLFFLLFIFLGTFLIKEVLQEQNDRKQLNIQKQEQAYLKHIAFGDRWFSESNWHNAIYYYKKALELYPNDYDSSYRLLQAYGQNCEKALEDCANAKDLLDELLMKFPDKKSELIQLKEVLNYEYGI</sequence>
<dbReference type="eggNOG" id="ENOG502ZIY5">
    <property type="taxonomic scope" value="Bacteria"/>
</dbReference>
<dbReference type="InterPro" id="IPR011990">
    <property type="entry name" value="TPR-like_helical_dom_sf"/>
</dbReference>
<dbReference type="PROSITE" id="PS50005">
    <property type="entry name" value="TPR"/>
    <property type="match status" value="1"/>
</dbReference>
<evidence type="ECO:0000313" key="4">
    <source>
        <dbReference type="Proteomes" id="UP000001601"/>
    </source>
</evidence>
<keyword evidence="2" id="KW-0472">Membrane</keyword>
<evidence type="ECO:0000313" key="3">
    <source>
        <dbReference type="EMBL" id="EAQ49918.1"/>
    </source>
</evidence>
<evidence type="ECO:0000256" key="2">
    <source>
        <dbReference type="SAM" id="Phobius"/>
    </source>
</evidence>
<gene>
    <name evidence="3" type="ORF">MED217_02170</name>
</gene>
<dbReference type="SUPFAM" id="SSF48452">
    <property type="entry name" value="TPR-like"/>
    <property type="match status" value="1"/>
</dbReference>
<keyword evidence="4" id="KW-1185">Reference proteome</keyword>